<reference evidence="5" key="1">
    <citation type="journal article" date="2019" name="Sci. Rep.">
        <title>Draft genome of Tanacetum cinerariifolium, the natural source of mosquito coil.</title>
        <authorList>
            <person name="Yamashiro T."/>
            <person name="Shiraishi A."/>
            <person name="Satake H."/>
            <person name="Nakayama K."/>
        </authorList>
    </citation>
    <scope>NUCLEOTIDE SEQUENCE</scope>
</reference>
<keyword evidence="1" id="KW-0677">Repeat</keyword>
<gene>
    <name evidence="5" type="ORF">Tci_006980</name>
</gene>
<evidence type="ECO:0000259" key="4">
    <source>
        <dbReference type="Pfam" id="PF11835"/>
    </source>
</evidence>
<feature type="compositionally biased region" description="Low complexity" evidence="3">
    <location>
        <begin position="280"/>
        <end position="294"/>
    </location>
</feature>
<name>A0A6L2JE76_TANCI</name>
<evidence type="ECO:0000256" key="3">
    <source>
        <dbReference type="SAM" id="MobiDB-lite"/>
    </source>
</evidence>
<dbReference type="InterPro" id="IPR021790">
    <property type="entry name" value="PTBP1-like_RRM2"/>
</dbReference>
<dbReference type="EMBL" id="BKCJ010000642">
    <property type="protein sequence ID" value="GEU35002.1"/>
    <property type="molecule type" value="Genomic_DNA"/>
</dbReference>
<dbReference type="Pfam" id="PF11835">
    <property type="entry name" value="RRM_8"/>
    <property type="match status" value="1"/>
</dbReference>
<dbReference type="Gene3D" id="3.30.70.330">
    <property type="match status" value="1"/>
</dbReference>
<feature type="domain" description="PTBP1-like RNA recognition motif 2" evidence="4">
    <location>
        <begin position="117"/>
        <end position="181"/>
    </location>
</feature>
<proteinExistence type="predicted"/>
<organism evidence="5">
    <name type="scientific">Tanacetum cinerariifolium</name>
    <name type="common">Dalmatian daisy</name>
    <name type="synonym">Chrysanthemum cinerariifolium</name>
    <dbReference type="NCBI Taxonomy" id="118510"/>
    <lineage>
        <taxon>Eukaryota</taxon>
        <taxon>Viridiplantae</taxon>
        <taxon>Streptophyta</taxon>
        <taxon>Embryophyta</taxon>
        <taxon>Tracheophyta</taxon>
        <taxon>Spermatophyta</taxon>
        <taxon>Magnoliopsida</taxon>
        <taxon>eudicotyledons</taxon>
        <taxon>Gunneridae</taxon>
        <taxon>Pentapetalae</taxon>
        <taxon>asterids</taxon>
        <taxon>campanulids</taxon>
        <taxon>Asterales</taxon>
        <taxon>Asteraceae</taxon>
        <taxon>Asteroideae</taxon>
        <taxon>Anthemideae</taxon>
        <taxon>Anthemidinae</taxon>
        <taxon>Tanacetum</taxon>
    </lineage>
</organism>
<protein>
    <submittedName>
        <fullName evidence="5">Polypyrimidine tract-binding protein homolog 3</fullName>
    </submittedName>
</protein>
<evidence type="ECO:0000256" key="1">
    <source>
        <dbReference type="ARBA" id="ARBA00022737"/>
    </source>
</evidence>
<accession>A0A6L2JE76</accession>
<dbReference type="InterPro" id="IPR035979">
    <property type="entry name" value="RBD_domain_sf"/>
</dbReference>
<dbReference type="PANTHER" id="PTHR15592">
    <property type="entry name" value="MATRIN 3/NUCLEAR PROTEIN 220-RELATED"/>
    <property type="match status" value="1"/>
</dbReference>
<evidence type="ECO:0000256" key="2">
    <source>
        <dbReference type="ARBA" id="ARBA00022884"/>
    </source>
</evidence>
<feature type="region of interest" description="Disordered" evidence="3">
    <location>
        <begin position="280"/>
        <end position="321"/>
    </location>
</feature>
<feature type="compositionally biased region" description="Low complexity" evidence="3">
    <location>
        <begin position="302"/>
        <end position="311"/>
    </location>
</feature>
<feature type="compositionally biased region" description="Basic residues" evidence="3">
    <location>
        <begin position="312"/>
        <end position="321"/>
    </location>
</feature>
<dbReference type="SUPFAM" id="SSF54928">
    <property type="entry name" value="RNA-binding domain, RBD"/>
    <property type="match status" value="1"/>
</dbReference>
<dbReference type="GO" id="GO:0003723">
    <property type="term" value="F:RNA binding"/>
    <property type="evidence" value="ECO:0007669"/>
    <property type="project" value="UniProtKB-KW"/>
</dbReference>
<comment type="caution">
    <text evidence="5">The sequence shown here is derived from an EMBL/GenBank/DDBJ whole genome shotgun (WGS) entry which is preliminary data.</text>
</comment>
<keyword evidence="2" id="KW-0694">RNA-binding</keyword>
<dbReference type="InterPro" id="IPR012677">
    <property type="entry name" value="Nucleotide-bd_a/b_plait_sf"/>
</dbReference>
<dbReference type="AlphaFoldDB" id="A0A6L2JE76"/>
<evidence type="ECO:0000313" key="5">
    <source>
        <dbReference type="EMBL" id="GEU35002.1"/>
    </source>
</evidence>
<sequence length="321" mass="35586">MASGGSDQNVEHALSKLLQMGTVAEYESEFVILANQVTGISVNLLKSFYISGLKLELQQELFTSRLTTLREAFFLARIAETRFEDERSTIAITRPNELTANVHIQDLEQTTQGRGDEPNRILLVTTHHIIYLITMEVLNQIFSPNGYVKKVIIFHKSAYGQALIQFQSHQNAIVVRNSLQGSDNTKSPLFDDTFGNSGVDESETLGPETTVKEVVDNVNGSSNISLVGYDTRSEVVIGLSEEFQEGDMVDALSRVGTLTMIKSLKKPCLSGFHEAYKLHSPTNSTTTPPFTSTNELVHDCNPSTPKPTTTKPHYHRMPPLL</sequence>